<gene>
    <name evidence="1" type="ORF">TCAL_13658</name>
</gene>
<dbReference type="OMA" id="RCWYHAS"/>
<organism evidence="1 2">
    <name type="scientific">Tigriopus californicus</name>
    <name type="common">Marine copepod</name>
    <dbReference type="NCBI Taxonomy" id="6832"/>
    <lineage>
        <taxon>Eukaryota</taxon>
        <taxon>Metazoa</taxon>
        <taxon>Ecdysozoa</taxon>
        <taxon>Arthropoda</taxon>
        <taxon>Crustacea</taxon>
        <taxon>Multicrustacea</taxon>
        <taxon>Hexanauplia</taxon>
        <taxon>Copepoda</taxon>
        <taxon>Harpacticoida</taxon>
        <taxon>Harpacticidae</taxon>
        <taxon>Tigriopus</taxon>
    </lineage>
</organism>
<keyword evidence="2" id="KW-1185">Reference proteome</keyword>
<evidence type="ECO:0000313" key="1">
    <source>
        <dbReference type="EMBL" id="TRY80641.1"/>
    </source>
</evidence>
<dbReference type="PANTHER" id="PTHR33327">
    <property type="entry name" value="ENDONUCLEASE"/>
    <property type="match status" value="1"/>
</dbReference>
<name>A0A553PSI9_TIGCA</name>
<dbReference type="PANTHER" id="PTHR33327:SF3">
    <property type="entry name" value="RNA-DIRECTED DNA POLYMERASE"/>
    <property type="match status" value="1"/>
</dbReference>
<accession>A0A553PSI9</accession>
<protein>
    <submittedName>
        <fullName evidence="1">Uncharacterized protein</fullName>
    </submittedName>
</protein>
<comment type="caution">
    <text evidence="1">The sequence shown here is derived from an EMBL/GenBank/DDBJ whole genome shotgun (WGS) entry which is preliminary data.</text>
</comment>
<evidence type="ECO:0000313" key="2">
    <source>
        <dbReference type="Proteomes" id="UP000318571"/>
    </source>
</evidence>
<reference evidence="1 2" key="1">
    <citation type="journal article" date="2018" name="Nat. Ecol. Evol.">
        <title>Genomic signatures of mitonuclear coevolution across populations of Tigriopus californicus.</title>
        <authorList>
            <person name="Barreto F.S."/>
            <person name="Watson E.T."/>
            <person name="Lima T.G."/>
            <person name="Willett C.S."/>
            <person name="Edmands S."/>
            <person name="Li W."/>
            <person name="Burton R.S."/>
        </authorList>
    </citation>
    <scope>NUCLEOTIDE SEQUENCE [LARGE SCALE GENOMIC DNA]</scope>
    <source>
        <strain evidence="1 2">San Diego</strain>
    </source>
</reference>
<dbReference type="EMBL" id="VCGU01000001">
    <property type="protein sequence ID" value="TRY80641.1"/>
    <property type="molecule type" value="Genomic_DNA"/>
</dbReference>
<dbReference type="AlphaFoldDB" id="A0A553PSI9"/>
<sequence>MVKAVDAVSIKLPIFWETNPKSWFTLVKAQFSLQPLNSPNSTTLFKQTTGVCTNQYSELKGVLLEVFGKSEAQLYRELFEIAGLGDQRSTALLRHMQALVDPKDQKSKLLRAFLLSRLPPTIQQALGRNPPPDIMDLAKAADEVLEASDHSSTFIQPVLRGNHSRTSGVKSKPLRCWYHASYGLKARKCLHTTLTLCDMSNAPSAGNVSADN</sequence>
<proteinExistence type="predicted"/>
<dbReference type="Proteomes" id="UP000318571">
    <property type="component" value="Chromosome 12"/>
</dbReference>